<dbReference type="InterPro" id="IPR000225">
    <property type="entry name" value="Armadillo"/>
</dbReference>
<feature type="chain" id="PRO_5005601781" evidence="2">
    <location>
        <begin position="20"/>
        <end position="295"/>
    </location>
</feature>
<reference evidence="4" key="1">
    <citation type="journal article" date="2015" name="PLoS Genet.">
        <title>Genome Sequence and Transcriptome Analyses of Chrysochromulina tobin: Metabolic Tools for Enhanced Algal Fitness in the Prominent Order Prymnesiales (Haptophyceae).</title>
        <authorList>
            <person name="Hovde B.T."/>
            <person name="Deodato C.R."/>
            <person name="Hunsperger H.M."/>
            <person name="Ryken S.A."/>
            <person name="Yost W."/>
            <person name="Jha R.K."/>
            <person name="Patterson J."/>
            <person name="Monnat R.J. Jr."/>
            <person name="Barlow S.B."/>
            <person name="Starkenburg S.R."/>
            <person name="Cattolico R.A."/>
        </authorList>
    </citation>
    <scope>NUCLEOTIDE SEQUENCE</scope>
    <source>
        <strain evidence="4">CCMP291</strain>
    </source>
</reference>
<proteinExistence type="predicted"/>
<dbReference type="Gene3D" id="1.25.10.10">
    <property type="entry name" value="Leucine-rich Repeat Variant"/>
    <property type="match status" value="1"/>
</dbReference>
<evidence type="ECO:0000313" key="4">
    <source>
        <dbReference type="Proteomes" id="UP000037460"/>
    </source>
</evidence>
<keyword evidence="2" id="KW-0732">Signal</keyword>
<gene>
    <name evidence="3" type="ORF">Ctob_012494</name>
</gene>
<dbReference type="EMBL" id="JWZX01002864">
    <property type="protein sequence ID" value="KOO26351.1"/>
    <property type="molecule type" value="Genomic_DNA"/>
</dbReference>
<feature type="region of interest" description="Disordered" evidence="1">
    <location>
        <begin position="276"/>
        <end position="295"/>
    </location>
</feature>
<organism evidence="3 4">
    <name type="scientific">Chrysochromulina tobinii</name>
    <dbReference type="NCBI Taxonomy" id="1460289"/>
    <lineage>
        <taxon>Eukaryota</taxon>
        <taxon>Haptista</taxon>
        <taxon>Haptophyta</taxon>
        <taxon>Prymnesiophyceae</taxon>
        <taxon>Prymnesiales</taxon>
        <taxon>Chrysochromulinaceae</taxon>
        <taxon>Chrysochromulina</taxon>
    </lineage>
</organism>
<comment type="caution">
    <text evidence="3">The sequence shown here is derived from an EMBL/GenBank/DDBJ whole genome shotgun (WGS) entry which is preliminary data.</text>
</comment>
<dbReference type="InterPro" id="IPR011989">
    <property type="entry name" value="ARM-like"/>
</dbReference>
<dbReference type="SUPFAM" id="SSF48371">
    <property type="entry name" value="ARM repeat"/>
    <property type="match status" value="1"/>
</dbReference>
<sequence>MQTFRFVLLCAALLPLAAAVSRTRPEEQQQQLSAADDHEARAQQSLADMIQDAIAMLKHGSLSAKEQAAGGIAQMAVETTISQPFHPLTFRNACVKAGVIDQLVLLLAAIATDDPSTELDNGHALAACNAGAVPPVVRHLVSGDQRLQVAAAACVAVLAENPVCQTLLLANGAVNPLITLSSYGSDAAKLRAIAALDQLALNNPAAHEAIAQGGGLKLLKGVQRFGGETLREATADLLRGVEAPDTLTVAVDTASHARQAHQARLKHSKVWRGATPVARAQAPQQMMQSGESTGP</sequence>
<keyword evidence="4" id="KW-1185">Reference proteome</keyword>
<dbReference type="Pfam" id="PF00514">
    <property type="entry name" value="Arm"/>
    <property type="match status" value="1"/>
</dbReference>
<dbReference type="InterPro" id="IPR016024">
    <property type="entry name" value="ARM-type_fold"/>
</dbReference>
<feature type="signal peptide" evidence="2">
    <location>
        <begin position="1"/>
        <end position="19"/>
    </location>
</feature>
<evidence type="ECO:0000256" key="1">
    <source>
        <dbReference type="SAM" id="MobiDB-lite"/>
    </source>
</evidence>
<accession>A0A0M0JIB3</accession>
<dbReference type="OrthoDB" id="7537227at2759"/>
<dbReference type="Proteomes" id="UP000037460">
    <property type="component" value="Unassembled WGS sequence"/>
</dbReference>
<evidence type="ECO:0000313" key="3">
    <source>
        <dbReference type="EMBL" id="KOO26351.1"/>
    </source>
</evidence>
<protein>
    <submittedName>
        <fullName evidence="3">Uncharacterized protein</fullName>
    </submittedName>
</protein>
<feature type="compositionally biased region" description="Polar residues" evidence="1">
    <location>
        <begin position="282"/>
        <end position="295"/>
    </location>
</feature>
<name>A0A0M0JIB3_9EUKA</name>
<evidence type="ECO:0000256" key="2">
    <source>
        <dbReference type="SAM" id="SignalP"/>
    </source>
</evidence>
<dbReference type="AlphaFoldDB" id="A0A0M0JIB3"/>